<evidence type="ECO:0000256" key="4">
    <source>
        <dbReference type="ARBA" id="ARBA00022692"/>
    </source>
</evidence>
<evidence type="ECO:0000313" key="8">
    <source>
        <dbReference type="EMBL" id="CEG13284.1"/>
    </source>
</evidence>
<dbReference type="Pfam" id="PF13440">
    <property type="entry name" value="Polysacc_synt_3"/>
    <property type="match status" value="1"/>
</dbReference>
<reference evidence="8" key="1">
    <citation type="submission" date="2014-09" db="EMBL/GenBank/DDBJ databases">
        <authorList>
            <person name="Probst J Alexander"/>
        </authorList>
    </citation>
    <scope>NUCLEOTIDE SEQUENCE</scope>
</reference>
<evidence type="ECO:0000256" key="2">
    <source>
        <dbReference type="ARBA" id="ARBA00007430"/>
    </source>
</evidence>
<gene>
    <name evidence="8" type="ORF">MSIBF_A3600003</name>
</gene>
<feature type="transmembrane region" description="Helical" evidence="7">
    <location>
        <begin position="443"/>
        <end position="464"/>
    </location>
</feature>
<protein>
    <submittedName>
        <fullName evidence="8">Putative oligosaccharide flippase</fullName>
    </submittedName>
</protein>
<dbReference type="PANTHER" id="PTHR30250">
    <property type="entry name" value="PST FAMILY PREDICTED COLANIC ACID TRANSPORTER"/>
    <property type="match status" value="1"/>
</dbReference>
<dbReference type="EMBL" id="CCXY01000291">
    <property type="protein sequence ID" value="CEG13284.1"/>
    <property type="molecule type" value="Genomic_DNA"/>
</dbReference>
<comment type="similarity">
    <text evidence="2">Belongs to the polysaccharide synthase family.</text>
</comment>
<organism evidence="8">
    <name type="scientific">groundwater metagenome</name>
    <dbReference type="NCBI Taxonomy" id="717931"/>
    <lineage>
        <taxon>unclassified sequences</taxon>
        <taxon>metagenomes</taxon>
        <taxon>ecological metagenomes</taxon>
    </lineage>
</organism>
<evidence type="ECO:0000256" key="1">
    <source>
        <dbReference type="ARBA" id="ARBA00004651"/>
    </source>
</evidence>
<dbReference type="InterPro" id="IPR050833">
    <property type="entry name" value="Poly_Biosynth_Transport"/>
</dbReference>
<feature type="transmembrane region" description="Helical" evidence="7">
    <location>
        <begin position="249"/>
        <end position="272"/>
    </location>
</feature>
<evidence type="ECO:0000256" key="5">
    <source>
        <dbReference type="ARBA" id="ARBA00022989"/>
    </source>
</evidence>
<feature type="transmembrane region" description="Helical" evidence="7">
    <location>
        <begin position="210"/>
        <end position="229"/>
    </location>
</feature>
<proteinExistence type="inferred from homology"/>
<feature type="transmembrane region" description="Helical" evidence="7">
    <location>
        <begin position="323"/>
        <end position="348"/>
    </location>
</feature>
<feature type="transmembrane region" description="Helical" evidence="7">
    <location>
        <begin position="381"/>
        <end position="398"/>
    </location>
</feature>
<evidence type="ECO:0000256" key="6">
    <source>
        <dbReference type="ARBA" id="ARBA00023136"/>
    </source>
</evidence>
<feature type="transmembrane region" description="Helical" evidence="7">
    <location>
        <begin position="293"/>
        <end position="317"/>
    </location>
</feature>
<dbReference type="AlphaFoldDB" id="A0A098ECN6"/>
<name>A0A098ECN6_9ZZZZ</name>
<dbReference type="CDD" id="cd13127">
    <property type="entry name" value="MATE_tuaB_like"/>
    <property type="match status" value="1"/>
</dbReference>
<feature type="transmembrane region" description="Helical" evidence="7">
    <location>
        <begin position="42"/>
        <end position="69"/>
    </location>
</feature>
<comment type="subcellular location">
    <subcellularLocation>
        <location evidence="1">Cell membrane</location>
        <topology evidence="1">Multi-pass membrane protein</topology>
    </subcellularLocation>
</comment>
<feature type="transmembrane region" description="Helical" evidence="7">
    <location>
        <begin position="116"/>
        <end position="138"/>
    </location>
</feature>
<evidence type="ECO:0000256" key="3">
    <source>
        <dbReference type="ARBA" id="ARBA00022475"/>
    </source>
</evidence>
<feature type="transmembrane region" description="Helical" evidence="7">
    <location>
        <begin position="355"/>
        <end position="375"/>
    </location>
</feature>
<dbReference type="GO" id="GO:0005886">
    <property type="term" value="C:plasma membrane"/>
    <property type="evidence" value="ECO:0007669"/>
    <property type="project" value="UniProtKB-SubCell"/>
</dbReference>
<feature type="transmembrane region" description="Helical" evidence="7">
    <location>
        <begin position="173"/>
        <end position="190"/>
    </location>
</feature>
<evidence type="ECO:0000256" key="7">
    <source>
        <dbReference type="SAM" id="Phobius"/>
    </source>
</evidence>
<sequence>MDSLKVKTAKNLGIVYVANLITTIFGTVASIILARLLTPGDFGLIALSGIIIAVITTFVQDLGFNAALIQRQKNIEEAANIVFYTTIAINFFLFSVILLIAPFAADFFHEEKVTDIIRISTLGLIIGAFSAGHSGLMIKKLEYGAVMKISIISSVLSSSLSVILAFLGFSYWSLVYGSLLVAPLTVILYWQASSWRPKISYNKKIAREMIGFGGLVTVINILWFFISEIDKLFIGKFLNTYSLGIYKMGYNWGLIGANNIAGVLFGVLFPTFSTIQNEKKKIWDAYLKAFKYTNLLTIPISLGTIAIAPEFVTFILGEKWIESIPIIQIFAVYGLFYSAGIPSASVFLALGKAKLAAKITAVQTFFVLLFIYPSLLWQGTAGVALCLTAAMMIIYFLIKSMLACSILDAKFSELIKSITGSIIASVIMFFCIIWVKMLIGSSFFTLFIFIFIGILIYSMIIFLIDREVFREVKEILFTLKK</sequence>
<keyword evidence="5 7" id="KW-1133">Transmembrane helix</keyword>
<keyword evidence="6 7" id="KW-0472">Membrane</keyword>
<keyword evidence="3" id="KW-1003">Cell membrane</keyword>
<keyword evidence="4 7" id="KW-0812">Transmembrane</keyword>
<accession>A0A098ECN6</accession>
<feature type="transmembrane region" description="Helical" evidence="7">
    <location>
        <begin position="145"/>
        <end position="167"/>
    </location>
</feature>
<feature type="transmembrane region" description="Helical" evidence="7">
    <location>
        <begin position="418"/>
        <end position="437"/>
    </location>
</feature>
<feature type="transmembrane region" description="Helical" evidence="7">
    <location>
        <begin position="81"/>
        <end position="104"/>
    </location>
</feature>
<dbReference type="PANTHER" id="PTHR30250:SF10">
    <property type="entry name" value="LIPOPOLYSACCHARIDE BIOSYNTHESIS PROTEIN WZXC"/>
    <property type="match status" value="1"/>
</dbReference>
<feature type="transmembrane region" description="Helical" evidence="7">
    <location>
        <begin position="12"/>
        <end position="36"/>
    </location>
</feature>